<name>A0A3R7QJP4_PENVA</name>
<accession>A0A3R7QJP4</accession>
<organism evidence="7 8">
    <name type="scientific">Penaeus vannamei</name>
    <name type="common">Whiteleg shrimp</name>
    <name type="synonym">Litopenaeus vannamei</name>
    <dbReference type="NCBI Taxonomy" id="6689"/>
    <lineage>
        <taxon>Eukaryota</taxon>
        <taxon>Metazoa</taxon>
        <taxon>Ecdysozoa</taxon>
        <taxon>Arthropoda</taxon>
        <taxon>Crustacea</taxon>
        <taxon>Multicrustacea</taxon>
        <taxon>Malacostraca</taxon>
        <taxon>Eumalacostraca</taxon>
        <taxon>Eucarida</taxon>
        <taxon>Decapoda</taxon>
        <taxon>Dendrobranchiata</taxon>
        <taxon>Penaeoidea</taxon>
        <taxon>Penaeidae</taxon>
        <taxon>Penaeus</taxon>
    </lineage>
</organism>
<evidence type="ECO:0000256" key="2">
    <source>
        <dbReference type="ARBA" id="ARBA00023037"/>
    </source>
</evidence>
<evidence type="ECO:0000256" key="4">
    <source>
        <dbReference type="ARBA" id="ARBA00023180"/>
    </source>
</evidence>
<feature type="compositionally biased region" description="Polar residues" evidence="5">
    <location>
        <begin position="214"/>
        <end position="223"/>
    </location>
</feature>
<dbReference type="GO" id="GO:0005178">
    <property type="term" value="F:integrin binding"/>
    <property type="evidence" value="ECO:0007669"/>
    <property type="project" value="TreeGrafter"/>
</dbReference>
<keyword evidence="2 7" id="KW-0401">Integrin</keyword>
<gene>
    <name evidence="7" type="ORF">C7M84_000293</name>
</gene>
<protein>
    <submittedName>
        <fullName evidence="7">Integrin alpha 5</fullName>
    </submittedName>
</protein>
<evidence type="ECO:0000256" key="5">
    <source>
        <dbReference type="SAM" id="MobiDB-lite"/>
    </source>
</evidence>
<dbReference type="PANTHER" id="PTHR23220:SF122">
    <property type="entry name" value="INTEGRIN ALPHA-PS1"/>
    <property type="match status" value="1"/>
</dbReference>
<evidence type="ECO:0000259" key="6">
    <source>
        <dbReference type="Pfam" id="PF20806"/>
    </source>
</evidence>
<feature type="region of interest" description="Disordered" evidence="5">
    <location>
        <begin position="159"/>
        <end position="227"/>
    </location>
</feature>
<dbReference type="EMBL" id="QCYY01001043">
    <property type="protein sequence ID" value="ROT80972.1"/>
    <property type="molecule type" value="Genomic_DNA"/>
</dbReference>
<evidence type="ECO:0000256" key="1">
    <source>
        <dbReference type="ARBA" id="ARBA00004479"/>
    </source>
</evidence>
<dbReference type="Proteomes" id="UP000283509">
    <property type="component" value="Unassembled WGS sequence"/>
</dbReference>
<sequence>MEIEVVLQVLQATAYSVTLEATYPSVLTFSHVNMIFHFEYNPLTLLTYEERHLNVSFVAASEIPDRKEDDNAFNISVPVVSRVDLYTEGVSAPDNVEARINETLSLQQVVNVSQLAINRTQIGPQTTHLFTMEIRVPLEAPNGLPLLYLVDNPIMSPSLTCSPVPLNPRKFNVRRSKREVEKQVDDGEGGDGDLDEGTTTPSPPTSLPDGGNGQTTSASGDTTRQTEADKKKMVLDCNKIKCQVIRCNVTSLFPDETVYLQFTTYITTATIKFIGYTSVALESSLIIETTWVLQAQEAESGPKGDDETESETQDAVLGVGQRSQKRFEVSVGDDVCVV</sequence>
<reference evidence="7 8" key="2">
    <citation type="submission" date="2019-01" db="EMBL/GenBank/DDBJ databases">
        <title>The decoding of complex shrimp genome reveals the adaptation for benthos swimmer, frequently molting mechanism and breeding impact on genome.</title>
        <authorList>
            <person name="Sun Y."/>
            <person name="Gao Y."/>
            <person name="Yu Y."/>
        </authorList>
    </citation>
    <scope>NUCLEOTIDE SEQUENCE [LARGE SCALE GENOMIC DNA]</scope>
    <source>
        <tissue evidence="7">Muscle</tissue>
    </source>
</reference>
<dbReference type="GO" id="GO:0007160">
    <property type="term" value="P:cell-matrix adhesion"/>
    <property type="evidence" value="ECO:0007669"/>
    <property type="project" value="TreeGrafter"/>
</dbReference>
<keyword evidence="4" id="KW-0325">Glycoprotein</keyword>
<dbReference type="GO" id="GO:0008305">
    <property type="term" value="C:integrin complex"/>
    <property type="evidence" value="ECO:0007669"/>
    <property type="project" value="TreeGrafter"/>
</dbReference>
<dbReference type="AlphaFoldDB" id="A0A3R7QJP4"/>
<keyword evidence="3" id="KW-0472">Membrane</keyword>
<evidence type="ECO:0000313" key="7">
    <source>
        <dbReference type="EMBL" id="ROT80972.1"/>
    </source>
</evidence>
<dbReference type="Pfam" id="PF20806">
    <property type="entry name" value="Integrin_A_Ig_3"/>
    <property type="match status" value="1"/>
</dbReference>
<dbReference type="PANTHER" id="PTHR23220">
    <property type="entry name" value="INTEGRIN ALPHA"/>
    <property type="match status" value="1"/>
</dbReference>
<dbReference type="SUPFAM" id="SSF69179">
    <property type="entry name" value="Integrin domains"/>
    <property type="match status" value="1"/>
</dbReference>
<dbReference type="Gene3D" id="2.60.40.1530">
    <property type="entry name" value="ntegrin, alpha v. Chain A, domain 4"/>
    <property type="match status" value="1"/>
</dbReference>
<comment type="subcellular location">
    <subcellularLocation>
        <location evidence="1">Membrane</location>
        <topology evidence="1">Single-pass type I membrane protein</topology>
    </subcellularLocation>
</comment>
<dbReference type="InterPro" id="IPR032695">
    <property type="entry name" value="Integrin_dom_sf"/>
</dbReference>
<dbReference type="GO" id="GO:0033627">
    <property type="term" value="P:cell adhesion mediated by integrin"/>
    <property type="evidence" value="ECO:0007669"/>
    <property type="project" value="TreeGrafter"/>
</dbReference>
<dbReference type="GO" id="GO:0007157">
    <property type="term" value="P:heterophilic cell-cell adhesion via plasma membrane cell adhesion molecules"/>
    <property type="evidence" value="ECO:0007669"/>
    <property type="project" value="UniProtKB-ARBA"/>
</dbReference>
<reference evidence="7 8" key="1">
    <citation type="submission" date="2018-04" db="EMBL/GenBank/DDBJ databases">
        <authorList>
            <person name="Zhang X."/>
            <person name="Yuan J."/>
            <person name="Li F."/>
            <person name="Xiang J."/>
        </authorList>
    </citation>
    <scope>NUCLEOTIDE SEQUENCE [LARGE SCALE GENOMIC DNA]</scope>
    <source>
        <tissue evidence="7">Muscle</tissue>
    </source>
</reference>
<feature type="domain" description="Integrin alpha third immunoglobulin-like" evidence="6">
    <location>
        <begin position="121"/>
        <end position="284"/>
    </location>
</feature>
<dbReference type="OrthoDB" id="6364770at2759"/>
<proteinExistence type="predicted"/>
<comment type="caution">
    <text evidence="7">The sequence shown here is derived from an EMBL/GenBank/DDBJ whole genome shotgun (WGS) entry which is preliminary data.</text>
</comment>
<keyword evidence="8" id="KW-1185">Reference proteome</keyword>
<dbReference type="GO" id="GO:0007229">
    <property type="term" value="P:integrin-mediated signaling pathway"/>
    <property type="evidence" value="ECO:0007669"/>
    <property type="project" value="UniProtKB-KW"/>
</dbReference>
<evidence type="ECO:0000256" key="3">
    <source>
        <dbReference type="ARBA" id="ARBA00023136"/>
    </source>
</evidence>
<dbReference type="InterPro" id="IPR048286">
    <property type="entry name" value="Integrin_alpha_Ig-like_3"/>
</dbReference>
<dbReference type="GO" id="GO:0009897">
    <property type="term" value="C:external side of plasma membrane"/>
    <property type="evidence" value="ECO:0007669"/>
    <property type="project" value="TreeGrafter"/>
</dbReference>
<evidence type="ECO:0000313" key="8">
    <source>
        <dbReference type="Proteomes" id="UP000283509"/>
    </source>
</evidence>
<feature type="compositionally biased region" description="Acidic residues" evidence="5">
    <location>
        <begin position="186"/>
        <end position="196"/>
    </location>
</feature>